<evidence type="ECO:0000313" key="3">
    <source>
        <dbReference type="Proteomes" id="UP001177670"/>
    </source>
</evidence>
<proteinExistence type="predicted"/>
<evidence type="ECO:0000313" key="2">
    <source>
        <dbReference type="EMBL" id="KAK1127904.1"/>
    </source>
</evidence>
<dbReference type="Proteomes" id="UP001177670">
    <property type="component" value="Unassembled WGS sequence"/>
</dbReference>
<feature type="region of interest" description="Disordered" evidence="1">
    <location>
        <begin position="91"/>
        <end position="161"/>
    </location>
</feature>
<comment type="caution">
    <text evidence="2">The sequence shown here is derived from an EMBL/GenBank/DDBJ whole genome shotgun (WGS) entry which is preliminary data.</text>
</comment>
<name>A0AA40FZ50_9HYME</name>
<protein>
    <submittedName>
        <fullName evidence="2">Uncharacterized protein</fullName>
    </submittedName>
</protein>
<accession>A0AA40FZ50</accession>
<evidence type="ECO:0000256" key="1">
    <source>
        <dbReference type="SAM" id="MobiDB-lite"/>
    </source>
</evidence>
<dbReference type="EMBL" id="JAHYIQ010000011">
    <property type="protein sequence ID" value="KAK1127904.1"/>
    <property type="molecule type" value="Genomic_DNA"/>
</dbReference>
<organism evidence="2 3">
    <name type="scientific">Melipona bicolor</name>
    <dbReference type="NCBI Taxonomy" id="60889"/>
    <lineage>
        <taxon>Eukaryota</taxon>
        <taxon>Metazoa</taxon>
        <taxon>Ecdysozoa</taxon>
        <taxon>Arthropoda</taxon>
        <taxon>Hexapoda</taxon>
        <taxon>Insecta</taxon>
        <taxon>Pterygota</taxon>
        <taxon>Neoptera</taxon>
        <taxon>Endopterygota</taxon>
        <taxon>Hymenoptera</taxon>
        <taxon>Apocrita</taxon>
        <taxon>Aculeata</taxon>
        <taxon>Apoidea</taxon>
        <taxon>Anthophila</taxon>
        <taxon>Apidae</taxon>
        <taxon>Melipona</taxon>
    </lineage>
</organism>
<reference evidence="2" key="1">
    <citation type="submission" date="2021-10" db="EMBL/GenBank/DDBJ databases">
        <title>Melipona bicolor Genome sequencing and assembly.</title>
        <authorList>
            <person name="Araujo N.S."/>
            <person name="Arias M.C."/>
        </authorList>
    </citation>
    <scope>NUCLEOTIDE SEQUENCE</scope>
    <source>
        <strain evidence="2">USP_2M_L1-L4_2017</strain>
        <tissue evidence="2">Whole body</tissue>
    </source>
</reference>
<gene>
    <name evidence="2" type="ORF">K0M31_003398</name>
</gene>
<sequence>MLKRRLPLERTLPFSCIPIPWFAAELESMNKSNTTLSNERHEQFHRADVPRTEEESIYKRGIGIFHHREIGVPGRFARIDLRGWTIPTSLERRGSDSQKKRRRAKQNALRRATAAETRVWGRTRGCQGRNKNGRGQWRKAEAARRGGTGQETRGKLAKPGGRCRSVRGICLH</sequence>
<dbReference type="AlphaFoldDB" id="A0AA40FZ50"/>
<keyword evidence="3" id="KW-1185">Reference proteome</keyword>